<dbReference type="Gene3D" id="3.30.360.10">
    <property type="entry name" value="Dihydrodipicolinate Reductase, domain 2"/>
    <property type="match status" value="1"/>
</dbReference>
<dbReference type="EC" id="1.2.1.38" evidence="7"/>
<keyword evidence="3 7" id="KW-0028">Amino-acid biosynthesis</keyword>
<dbReference type="GO" id="GO:0003942">
    <property type="term" value="F:N-acetyl-gamma-glutamyl-phosphate reductase activity"/>
    <property type="evidence" value="ECO:0007669"/>
    <property type="project" value="UniProtKB-UniRule"/>
</dbReference>
<evidence type="ECO:0000313" key="10">
    <source>
        <dbReference type="EMBL" id="TCT22659.1"/>
    </source>
</evidence>
<sequence length="349" mass="38647">MIALNIGIIGATGYGGTELYRILSNHPEVSSCTLYTSSDEHKKYSSVYPHLTEVCPLDLHPIKTEQMKDEHDVIFLAAPSGVSASLTPGLLSEDIKIIDLSGDLRLKDPDQYEKWYQKTAAPGELLQNAVYGLSEVNRACIEQAHIIANPGCYPTATLLALTPIVKHQLVRSSSIIIDAKSGVSGAGRKPSIGTSFTEMQQNLKIYKVHRHQHIPEIEQELKDMDPNIGPISFTTHLIPMTRGIMATIYVELAENQSQEQLMDLYNQFYQNMPFVRVRKDGSFPGTKDVYGSNYCDIGLKLDPRTGRLTIVSVIDNLMKGAAGQAVQNFNLLFGFDETLGLKHLLPVYP</sequence>
<gene>
    <name evidence="7" type="primary">argC</name>
    <name evidence="10" type="ORF">EDD68_10879</name>
</gene>
<protein>
    <recommendedName>
        <fullName evidence="7">N-acetyl-gamma-glutamyl-phosphate reductase</fullName>
        <shortName evidence="7">AGPR</shortName>
        <ecNumber evidence="7">1.2.1.38</ecNumber>
    </recommendedName>
    <alternativeName>
        <fullName evidence="7">N-acetyl-glutamate semialdehyde dehydrogenase</fullName>
        <shortName evidence="7">NAGSA dehydrogenase</shortName>
    </alternativeName>
</protein>
<dbReference type="FunFam" id="3.30.360.10:FF:000014">
    <property type="entry name" value="N-acetyl-gamma-glutamyl-phosphate reductase"/>
    <property type="match status" value="1"/>
</dbReference>
<dbReference type="PANTHER" id="PTHR32338">
    <property type="entry name" value="N-ACETYL-GAMMA-GLUTAMYL-PHOSPHATE REDUCTASE, CHLOROPLASTIC-RELATED-RELATED"/>
    <property type="match status" value="1"/>
</dbReference>
<organism evidence="10 11">
    <name type="scientific">Melghiribacillus thermohalophilus</name>
    <dbReference type="NCBI Taxonomy" id="1324956"/>
    <lineage>
        <taxon>Bacteria</taxon>
        <taxon>Bacillati</taxon>
        <taxon>Bacillota</taxon>
        <taxon>Bacilli</taxon>
        <taxon>Bacillales</taxon>
        <taxon>Bacillaceae</taxon>
        <taxon>Melghiribacillus</taxon>
    </lineage>
</organism>
<dbReference type="AlphaFoldDB" id="A0A4R3N711"/>
<dbReference type="PROSITE" id="PS01224">
    <property type="entry name" value="ARGC"/>
    <property type="match status" value="1"/>
</dbReference>
<comment type="caution">
    <text evidence="10">The sequence shown here is derived from an EMBL/GenBank/DDBJ whole genome shotgun (WGS) entry which is preliminary data.</text>
</comment>
<dbReference type="Pfam" id="PF22698">
    <property type="entry name" value="Semialdhyde_dhC_1"/>
    <property type="match status" value="1"/>
</dbReference>
<evidence type="ECO:0000256" key="4">
    <source>
        <dbReference type="ARBA" id="ARBA00022857"/>
    </source>
</evidence>
<evidence type="ECO:0000256" key="6">
    <source>
        <dbReference type="ARBA" id="ARBA00050557"/>
    </source>
</evidence>
<keyword evidence="5 7" id="KW-0560">Oxidoreductase</keyword>
<comment type="subcellular location">
    <subcellularLocation>
        <location evidence="7">Cytoplasm</location>
    </subcellularLocation>
</comment>
<comment type="similarity">
    <text evidence="7">Belongs to the NAGSA dehydrogenase family. Type 1 subfamily.</text>
</comment>
<keyword evidence="7" id="KW-0963">Cytoplasm</keyword>
<dbReference type="InterPro" id="IPR050085">
    <property type="entry name" value="AGPR"/>
</dbReference>
<dbReference type="Proteomes" id="UP000294650">
    <property type="component" value="Unassembled WGS sequence"/>
</dbReference>
<dbReference type="CDD" id="cd17895">
    <property type="entry name" value="AGPR_1_N"/>
    <property type="match status" value="1"/>
</dbReference>
<dbReference type="Pfam" id="PF01118">
    <property type="entry name" value="Semialdhyde_dh"/>
    <property type="match status" value="1"/>
</dbReference>
<dbReference type="EMBL" id="SMAN01000008">
    <property type="protein sequence ID" value="TCT22659.1"/>
    <property type="molecule type" value="Genomic_DNA"/>
</dbReference>
<comment type="catalytic activity">
    <reaction evidence="6 7">
        <text>N-acetyl-L-glutamate 5-semialdehyde + phosphate + NADP(+) = N-acetyl-L-glutamyl 5-phosphate + NADPH + H(+)</text>
        <dbReference type="Rhea" id="RHEA:21588"/>
        <dbReference type="ChEBI" id="CHEBI:15378"/>
        <dbReference type="ChEBI" id="CHEBI:29123"/>
        <dbReference type="ChEBI" id="CHEBI:43474"/>
        <dbReference type="ChEBI" id="CHEBI:57783"/>
        <dbReference type="ChEBI" id="CHEBI:57936"/>
        <dbReference type="ChEBI" id="CHEBI:58349"/>
        <dbReference type="EC" id="1.2.1.38"/>
    </reaction>
</comment>
<accession>A0A4R3N711</accession>
<reference evidence="10 11" key="1">
    <citation type="submission" date="2019-03" db="EMBL/GenBank/DDBJ databases">
        <title>Genomic Encyclopedia of Type Strains, Phase IV (KMG-IV): sequencing the most valuable type-strain genomes for metagenomic binning, comparative biology and taxonomic classification.</title>
        <authorList>
            <person name="Goeker M."/>
        </authorList>
    </citation>
    <scope>NUCLEOTIDE SEQUENCE [LARGE SCALE GENOMIC DNA]</scope>
    <source>
        <strain evidence="10 11">DSM 25894</strain>
    </source>
</reference>
<dbReference type="SMART" id="SM00859">
    <property type="entry name" value="Semialdhyde_dh"/>
    <property type="match status" value="1"/>
</dbReference>
<comment type="pathway">
    <text evidence="1 7">Amino-acid biosynthesis; L-arginine biosynthesis; N(2)-acetyl-L-ornithine from L-glutamate: step 3/4.</text>
</comment>
<dbReference type="InterPro" id="IPR058924">
    <property type="entry name" value="AGPR_dimerisation_dom"/>
</dbReference>
<dbReference type="GO" id="GO:0051287">
    <property type="term" value="F:NAD binding"/>
    <property type="evidence" value="ECO:0007669"/>
    <property type="project" value="InterPro"/>
</dbReference>
<dbReference type="InterPro" id="IPR036291">
    <property type="entry name" value="NAD(P)-bd_dom_sf"/>
</dbReference>
<feature type="domain" description="Semialdehyde dehydrogenase NAD-binding" evidence="9">
    <location>
        <begin position="5"/>
        <end position="144"/>
    </location>
</feature>
<evidence type="ECO:0000256" key="3">
    <source>
        <dbReference type="ARBA" id="ARBA00022605"/>
    </source>
</evidence>
<comment type="function">
    <text evidence="7">Catalyzes the NADPH-dependent reduction of N-acetyl-5-glutamyl phosphate to yield N-acetyl-L-glutamate 5-semialdehyde.</text>
</comment>
<dbReference type="InterPro" id="IPR023013">
    <property type="entry name" value="AGPR_AS"/>
</dbReference>
<dbReference type="GO" id="GO:0070401">
    <property type="term" value="F:NADP+ binding"/>
    <property type="evidence" value="ECO:0007669"/>
    <property type="project" value="InterPro"/>
</dbReference>
<evidence type="ECO:0000256" key="5">
    <source>
        <dbReference type="ARBA" id="ARBA00023002"/>
    </source>
</evidence>
<evidence type="ECO:0000256" key="7">
    <source>
        <dbReference type="HAMAP-Rule" id="MF_00150"/>
    </source>
</evidence>
<proteinExistence type="inferred from homology"/>
<evidence type="ECO:0000256" key="8">
    <source>
        <dbReference type="PROSITE-ProRule" id="PRU10010"/>
    </source>
</evidence>
<dbReference type="PANTHER" id="PTHR32338:SF10">
    <property type="entry name" value="N-ACETYL-GAMMA-GLUTAMYL-PHOSPHATE REDUCTASE, CHLOROPLASTIC-RELATED"/>
    <property type="match status" value="1"/>
</dbReference>
<dbReference type="GO" id="GO:0006526">
    <property type="term" value="P:L-arginine biosynthetic process"/>
    <property type="evidence" value="ECO:0007669"/>
    <property type="project" value="UniProtKB-UniRule"/>
</dbReference>
<name>A0A4R3N711_9BACI</name>
<dbReference type="Gene3D" id="3.40.50.720">
    <property type="entry name" value="NAD(P)-binding Rossmann-like Domain"/>
    <property type="match status" value="1"/>
</dbReference>
<dbReference type="NCBIfam" id="TIGR01850">
    <property type="entry name" value="argC"/>
    <property type="match status" value="1"/>
</dbReference>
<dbReference type="UniPathway" id="UPA00068">
    <property type="reaction ID" value="UER00108"/>
</dbReference>
<keyword evidence="4 7" id="KW-0521">NADP</keyword>
<dbReference type="InterPro" id="IPR000706">
    <property type="entry name" value="AGPR_type-1"/>
</dbReference>
<evidence type="ECO:0000256" key="1">
    <source>
        <dbReference type="ARBA" id="ARBA00004862"/>
    </source>
</evidence>
<keyword evidence="11" id="KW-1185">Reference proteome</keyword>
<evidence type="ECO:0000259" key="9">
    <source>
        <dbReference type="SMART" id="SM00859"/>
    </source>
</evidence>
<dbReference type="CDD" id="cd23934">
    <property type="entry name" value="AGPR_1_C"/>
    <property type="match status" value="1"/>
</dbReference>
<dbReference type="GO" id="GO:0005737">
    <property type="term" value="C:cytoplasm"/>
    <property type="evidence" value="ECO:0007669"/>
    <property type="project" value="UniProtKB-SubCell"/>
</dbReference>
<feature type="active site" evidence="7 8">
    <location>
        <position position="152"/>
    </location>
</feature>
<dbReference type="HAMAP" id="MF_00150">
    <property type="entry name" value="ArgC_type1"/>
    <property type="match status" value="1"/>
</dbReference>
<evidence type="ECO:0000313" key="11">
    <source>
        <dbReference type="Proteomes" id="UP000294650"/>
    </source>
</evidence>
<evidence type="ECO:0000256" key="2">
    <source>
        <dbReference type="ARBA" id="ARBA00022571"/>
    </source>
</evidence>
<dbReference type="SUPFAM" id="SSF55347">
    <property type="entry name" value="Glyceraldehyde-3-phosphate dehydrogenase-like, C-terminal domain"/>
    <property type="match status" value="1"/>
</dbReference>
<dbReference type="SUPFAM" id="SSF51735">
    <property type="entry name" value="NAD(P)-binding Rossmann-fold domains"/>
    <property type="match status" value="1"/>
</dbReference>
<keyword evidence="2 7" id="KW-0055">Arginine biosynthesis</keyword>
<dbReference type="InterPro" id="IPR000534">
    <property type="entry name" value="Semialdehyde_DH_NAD-bd"/>
</dbReference>